<dbReference type="EMBL" id="QWEG01000003">
    <property type="protein sequence ID" value="RHW42162.1"/>
    <property type="molecule type" value="Genomic_DNA"/>
</dbReference>
<keyword evidence="2" id="KW-1185">Reference proteome</keyword>
<evidence type="ECO:0008006" key="3">
    <source>
        <dbReference type="Google" id="ProtNLM"/>
    </source>
</evidence>
<dbReference type="SUPFAM" id="SSF54909">
    <property type="entry name" value="Dimeric alpha+beta barrel"/>
    <property type="match status" value="1"/>
</dbReference>
<comment type="caution">
    <text evidence="1">The sequence shown here is derived from an EMBL/GenBank/DDBJ whole genome shotgun (WGS) entry which is preliminary data.</text>
</comment>
<proteinExistence type="predicted"/>
<protein>
    <recommendedName>
        <fullName evidence="3">ABM domain-containing protein</fullName>
    </recommendedName>
</protein>
<reference evidence="1 2" key="1">
    <citation type="journal article" date="2017" name="Int. J. Syst. Evol. Microbiol.">
        <title>Bacillus notoginsengisoli sp. nov., a novel bacterium isolated from the rhizosphere of Panax notoginseng.</title>
        <authorList>
            <person name="Zhang M.Y."/>
            <person name="Cheng J."/>
            <person name="Cai Y."/>
            <person name="Zhang T.Y."/>
            <person name="Wu Y.Y."/>
            <person name="Manikprabhu D."/>
            <person name="Li W.J."/>
            <person name="Zhang Y.X."/>
        </authorList>
    </citation>
    <scope>NUCLEOTIDE SEQUENCE [LARGE SCALE GENOMIC DNA]</scope>
    <source>
        <strain evidence="1 2">JCM 30743</strain>
    </source>
</reference>
<dbReference type="Gene3D" id="3.30.70.100">
    <property type="match status" value="1"/>
</dbReference>
<accession>A0A417YXP8</accession>
<dbReference type="OrthoDB" id="2921817at2"/>
<dbReference type="RefSeq" id="WP_118919817.1">
    <property type="nucleotide sequence ID" value="NZ_QWEG01000003.1"/>
</dbReference>
<sequence length="117" mass="13947">MTVYVYQTFDIKQEKFVEAFKSLEKIVQYRNENYSHHIKLLSPIVGPDYTYVLLSEYEGLAEMEIQNKKMFDDEEYKEIFTPFFLEMMVQGSMSTSMFRKVKRNSGKPVEKEGKEKD</sequence>
<organism evidence="1 2">
    <name type="scientific">Neobacillus notoginsengisoli</name>
    <dbReference type="NCBI Taxonomy" id="1578198"/>
    <lineage>
        <taxon>Bacteria</taxon>
        <taxon>Bacillati</taxon>
        <taxon>Bacillota</taxon>
        <taxon>Bacilli</taxon>
        <taxon>Bacillales</taxon>
        <taxon>Bacillaceae</taxon>
        <taxon>Neobacillus</taxon>
    </lineage>
</organism>
<dbReference type="AlphaFoldDB" id="A0A417YXP8"/>
<evidence type="ECO:0000313" key="1">
    <source>
        <dbReference type="EMBL" id="RHW42162.1"/>
    </source>
</evidence>
<dbReference type="Proteomes" id="UP000284416">
    <property type="component" value="Unassembled WGS sequence"/>
</dbReference>
<gene>
    <name evidence="1" type="ORF">D1B31_05875</name>
</gene>
<dbReference type="InterPro" id="IPR011008">
    <property type="entry name" value="Dimeric_a/b-barrel"/>
</dbReference>
<name>A0A417YXP8_9BACI</name>
<evidence type="ECO:0000313" key="2">
    <source>
        <dbReference type="Proteomes" id="UP000284416"/>
    </source>
</evidence>